<comment type="caution">
    <text evidence="18">Lacks conserved residue(s) required for the propagation of feature annotation.</text>
</comment>
<feature type="binding site" evidence="18">
    <location>
        <position position="126"/>
    </location>
    <ligand>
        <name>K(+)</name>
        <dbReference type="ChEBI" id="CHEBI:29103"/>
    </ligand>
</feature>
<feature type="binding site" evidence="17">
    <location>
        <position position="263"/>
    </location>
    <ligand>
        <name>(6S)-NADPHX</name>
        <dbReference type="ChEBI" id="CHEBI:64076"/>
    </ligand>
</feature>
<dbReference type="PATRIC" id="fig|1121098.3.peg.3146"/>
<evidence type="ECO:0000313" key="23">
    <source>
        <dbReference type="Proteomes" id="UP000017831"/>
    </source>
</evidence>
<evidence type="ECO:0000256" key="19">
    <source>
        <dbReference type="PIRNR" id="PIRNR017184"/>
    </source>
</evidence>
<sequence length="511" mass="56051">MKIISSTHLKELDKYTIANEPITSIDLMERAAHELTRTIMRRWDASFHIVVFAGPGNNGGDALAVARLLSQQNYRVEVFLFNTKGKLSEECQINLNRLKECGSIYFTEVSTKFDPPVLTEKHLVVDGLFGSGLNKPLNGGFAAVVKYINASKSPVVAIDIPSGLMGEDNTYNIRQNIMRADVTLSIQLPKLSFFFPENEDIVGEWELLNIGLKTEFIGTVESSFFTTEEAEIRNLIKPRKRFAHKGAFGHGLLIAGSYGMAGASILSARACLRSGIGLLTVHVPIHNHDLMQSTVPEAIVHTDIHERYFAEPTDIDRYQAIAIGPGLGQEEDTALAMMEQIQNCPLPLVLDADALNILSTHRSWLSRLPKRCILTPHLGELERLIGKCMDTYERLVKTKELAAYLQSYIIVKGSWSAVVTPEGNCYFNPTGNPGMATAGSGDVLTGILLSLLSQGYSQEDASRLGVYVHGLAGDIAAQQKGEIGMTSSDIVEALPIAWKKLSETKAGFTKE</sequence>
<dbReference type="EC" id="5.1.99.6" evidence="19"/>
<gene>
    <name evidence="18" type="primary">nnrE</name>
    <name evidence="17" type="synonym">nnrD</name>
    <name evidence="22" type="ORF">HMPREF1534_03093</name>
</gene>
<comment type="function">
    <text evidence="14 19">Bifunctional enzyme that catalyzes the epimerization of the S- and R-forms of NAD(P)HX and the dehydration of the S-form of NAD(P)HX at the expense of ADP, which is converted to AMP. This allows the repair of both epimers of NAD(P)HX, a damaged form of NAD(P)H that is a result of enzymatic or heat-dependent hydration.</text>
</comment>
<comment type="similarity">
    <text evidence="18">Belongs to the NnrE/AIBP family.</text>
</comment>
<evidence type="ECO:0000256" key="4">
    <source>
        <dbReference type="ARBA" id="ARBA00009524"/>
    </source>
</evidence>
<dbReference type="GeneID" id="60061036"/>
<dbReference type="NCBIfam" id="TIGR00197">
    <property type="entry name" value="yjeF_nterm"/>
    <property type="match status" value="1"/>
</dbReference>
<evidence type="ECO:0000256" key="16">
    <source>
        <dbReference type="ARBA" id="ARBA00049209"/>
    </source>
</evidence>
<comment type="cofactor">
    <cofactor evidence="18 19">
        <name>K(+)</name>
        <dbReference type="ChEBI" id="CHEBI:29103"/>
    </cofactor>
    <text evidence="18 19">Binds 1 potassium ion per subunit.</text>
</comment>
<dbReference type="GO" id="GO:0052856">
    <property type="term" value="F:NAD(P)HX epimerase activity"/>
    <property type="evidence" value="ECO:0007669"/>
    <property type="project" value="UniProtKB-UniRule"/>
</dbReference>
<dbReference type="Gene3D" id="3.40.50.10260">
    <property type="entry name" value="YjeF N-terminal domain"/>
    <property type="match status" value="1"/>
</dbReference>
<dbReference type="GO" id="GO:0052855">
    <property type="term" value="F:ADP-dependent NAD(P)H-hydrate dehydratase activity"/>
    <property type="evidence" value="ECO:0007669"/>
    <property type="project" value="UniProtKB-UniRule"/>
</dbReference>
<evidence type="ECO:0000256" key="17">
    <source>
        <dbReference type="HAMAP-Rule" id="MF_01965"/>
    </source>
</evidence>
<evidence type="ECO:0000256" key="6">
    <source>
        <dbReference type="ARBA" id="ARBA00022741"/>
    </source>
</evidence>
<feature type="binding site" evidence="17">
    <location>
        <begin position="412"/>
        <end position="416"/>
    </location>
    <ligand>
        <name>AMP</name>
        <dbReference type="ChEBI" id="CHEBI:456215"/>
    </ligand>
</feature>
<evidence type="ECO:0000256" key="18">
    <source>
        <dbReference type="HAMAP-Rule" id="MF_01966"/>
    </source>
</evidence>
<comment type="function">
    <text evidence="18">Catalyzes the epimerization of the S- and R-forms of NAD(P)HX, a damaged form of NAD(P)H that is a result of enzymatic or heat-dependent hydration. This is a prerequisite for the S-specific NAD(P)H-hydrate dehydratase to allow the repair of both epimers of NAD(P)HX.</text>
</comment>
<dbReference type="InterPro" id="IPR030677">
    <property type="entry name" value="Nnr"/>
</dbReference>
<feature type="domain" description="YjeF C-terminal" evidence="20">
    <location>
        <begin position="228"/>
        <end position="501"/>
    </location>
</feature>
<comment type="catalytic activity">
    <reaction evidence="2 18 19">
        <text>(6R)-NADPHX = (6S)-NADPHX</text>
        <dbReference type="Rhea" id="RHEA:32227"/>
        <dbReference type="ChEBI" id="CHEBI:64076"/>
        <dbReference type="ChEBI" id="CHEBI:64077"/>
        <dbReference type="EC" id="5.1.99.6"/>
    </reaction>
</comment>
<evidence type="ECO:0000256" key="5">
    <source>
        <dbReference type="ARBA" id="ARBA00022723"/>
    </source>
</evidence>
<comment type="catalytic activity">
    <reaction evidence="16 17 19">
        <text>(6S)-NADPHX + ADP = AMP + phosphate + NADPH + H(+)</text>
        <dbReference type="Rhea" id="RHEA:32235"/>
        <dbReference type="ChEBI" id="CHEBI:15378"/>
        <dbReference type="ChEBI" id="CHEBI:43474"/>
        <dbReference type="ChEBI" id="CHEBI:57783"/>
        <dbReference type="ChEBI" id="CHEBI:64076"/>
        <dbReference type="ChEBI" id="CHEBI:456215"/>
        <dbReference type="ChEBI" id="CHEBI:456216"/>
        <dbReference type="EC" id="4.2.1.136"/>
    </reaction>
</comment>
<comment type="catalytic activity">
    <reaction evidence="1 18 19">
        <text>(6R)-NADHX = (6S)-NADHX</text>
        <dbReference type="Rhea" id="RHEA:32215"/>
        <dbReference type="ChEBI" id="CHEBI:64074"/>
        <dbReference type="ChEBI" id="CHEBI:64075"/>
        <dbReference type="EC" id="5.1.99.6"/>
    </reaction>
</comment>
<dbReference type="STRING" id="1121098.HMPREF1534_03093"/>
<dbReference type="EC" id="4.2.1.136" evidence="19"/>
<keyword evidence="9 18" id="KW-0630">Potassium</keyword>
<keyword evidence="10 17" id="KW-0520">NAD</keyword>
<dbReference type="OrthoDB" id="9806925at2"/>
<name>U6R9U4_9BACT</name>
<comment type="similarity">
    <text evidence="4 19">In the C-terminal section; belongs to the NnrD/CARKD family.</text>
</comment>
<dbReference type="GO" id="GO:0046496">
    <property type="term" value="P:nicotinamide nucleotide metabolic process"/>
    <property type="evidence" value="ECO:0007669"/>
    <property type="project" value="UniProtKB-UniRule"/>
</dbReference>
<keyword evidence="23" id="KW-1185">Reference proteome</keyword>
<proteinExistence type="inferred from homology"/>
<dbReference type="eggNOG" id="COG0062">
    <property type="taxonomic scope" value="Bacteria"/>
</dbReference>
<dbReference type="SUPFAM" id="SSF53613">
    <property type="entry name" value="Ribokinase-like"/>
    <property type="match status" value="1"/>
</dbReference>
<feature type="binding site" evidence="18">
    <location>
        <position position="159"/>
    </location>
    <ligand>
        <name>(6S)-NADPHX</name>
        <dbReference type="ChEBI" id="CHEBI:64076"/>
    </ligand>
</feature>
<dbReference type="GO" id="GO:0046872">
    <property type="term" value="F:metal ion binding"/>
    <property type="evidence" value="ECO:0007669"/>
    <property type="project" value="UniProtKB-UniRule"/>
</dbReference>
<evidence type="ECO:0000256" key="3">
    <source>
        <dbReference type="ARBA" id="ARBA00006001"/>
    </source>
</evidence>
<feature type="binding site" evidence="17">
    <location>
        <position position="441"/>
    </location>
    <ligand>
        <name>AMP</name>
        <dbReference type="ChEBI" id="CHEBI:456215"/>
    </ligand>
</feature>
<feature type="binding site" evidence="18">
    <location>
        <position position="58"/>
    </location>
    <ligand>
        <name>K(+)</name>
        <dbReference type="ChEBI" id="CHEBI:29103"/>
    </ligand>
</feature>
<dbReference type="Pfam" id="PF03853">
    <property type="entry name" value="YjeF_N"/>
    <property type="match status" value="1"/>
</dbReference>
<reference evidence="22 23" key="1">
    <citation type="submission" date="2013-04" db="EMBL/GenBank/DDBJ databases">
        <title>The Genome Sequence of Bacteroides massiliensis DSM 17679.</title>
        <authorList>
            <consortium name="The Broad Institute Genomics Platform"/>
            <person name="Earl A."/>
            <person name="Ward D."/>
            <person name="Feldgarden M."/>
            <person name="Gevers D."/>
            <person name="Martens E."/>
            <person name="Fenner L."/>
            <person name="Roux V."/>
            <person name="Mallet M.N."/>
            <person name="Raoult D."/>
            <person name="Walker B."/>
            <person name="Young S."/>
            <person name="Zeng Q."/>
            <person name="Gargeya S."/>
            <person name="Fitzgerald M."/>
            <person name="Haas B."/>
            <person name="Abouelleil A."/>
            <person name="Allen A.W."/>
            <person name="Alvarado L."/>
            <person name="Arachchi H.M."/>
            <person name="Berlin A.M."/>
            <person name="Chapman S.B."/>
            <person name="Gainer-Dewar J."/>
            <person name="Goldberg J."/>
            <person name="Griggs A."/>
            <person name="Gujja S."/>
            <person name="Hansen M."/>
            <person name="Howarth C."/>
            <person name="Imamovic A."/>
            <person name="Ireland A."/>
            <person name="Larimer J."/>
            <person name="McCowan C."/>
            <person name="Murphy C."/>
            <person name="Pearson M."/>
            <person name="Poon T.W."/>
            <person name="Priest M."/>
            <person name="Roberts A."/>
            <person name="Saif S."/>
            <person name="Shea T."/>
            <person name="Sisk P."/>
            <person name="Sykes S."/>
            <person name="Wortman J."/>
            <person name="Nusbaum C."/>
            <person name="Birren B."/>
        </authorList>
    </citation>
    <scope>NUCLEOTIDE SEQUENCE [LARGE SCALE GENOMIC DNA]</scope>
    <source>
        <strain evidence="23">B84634 / Timone 84634 / DSM 17679 / JCM 13223</strain>
    </source>
</reference>
<keyword evidence="5 18" id="KW-0479">Metal-binding</keyword>
<keyword evidence="12 17" id="KW-0456">Lyase</keyword>
<keyword evidence="11 18" id="KW-0413">Isomerase</keyword>
<dbReference type="SUPFAM" id="SSF64153">
    <property type="entry name" value="YjeF N-terminal domain-like"/>
    <property type="match status" value="1"/>
</dbReference>
<feature type="domain" description="YjeF N-terminal" evidence="21">
    <location>
        <begin position="9"/>
        <end position="218"/>
    </location>
</feature>
<dbReference type="PIRSF" id="PIRSF017184">
    <property type="entry name" value="Nnr"/>
    <property type="match status" value="1"/>
</dbReference>
<dbReference type="HAMAP" id="MF_01966">
    <property type="entry name" value="NADHX_epimerase"/>
    <property type="match status" value="1"/>
</dbReference>
<evidence type="ECO:0000256" key="2">
    <source>
        <dbReference type="ARBA" id="ARBA00000909"/>
    </source>
</evidence>
<dbReference type="Pfam" id="PF01256">
    <property type="entry name" value="Carb_kinase"/>
    <property type="match status" value="1"/>
</dbReference>
<evidence type="ECO:0000256" key="10">
    <source>
        <dbReference type="ARBA" id="ARBA00023027"/>
    </source>
</evidence>
<feature type="binding site" evidence="17">
    <location>
        <position position="442"/>
    </location>
    <ligand>
        <name>(6S)-NADPHX</name>
        <dbReference type="ChEBI" id="CHEBI:64076"/>
    </ligand>
</feature>
<dbReference type="EMBL" id="AQHY01000036">
    <property type="protein sequence ID" value="EOA53285.1"/>
    <property type="molecule type" value="Genomic_DNA"/>
</dbReference>
<dbReference type="GO" id="GO:0110051">
    <property type="term" value="P:metabolite repair"/>
    <property type="evidence" value="ECO:0007669"/>
    <property type="project" value="TreeGrafter"/>
</dbReference>
<dbReference type="PANTHER" id="PTHR12592:SF0">
    <property type="entry name" value="ATP-DEPENDENT (S)-NAD(P)H-HYDRATE DEHYDRATASE"/>
    <property type="match status" value="1"/>
</dbReference>
<dbReference type="PROSITE" id="PS01050">
    <property type="entry name" value="YJEF_C_2"/>
    <property type="match status" value="1"/>
</dbReference>
<dbReference type="InterPro" id="IPR036652">
    <property type="entry name" value="YjeF_N_dom_sf"/>
</dbReference>
<feature type="binding site" evidence="18">
    <location>
        <position position="162"/>
    </location>
    <ligand>
        <name>K(+)</name>
        <dbReference type="ChEBI" id="CHEBI:29103"/>
    </ligand>
</feature>
<evidence type="ECO:0000256" key="1">
    <source>
        <dbReference type="ARBA" id="ARBA00000013"/>
    </source>
</evidence>
<dbReference type="AlphaFoldDB" id="U6R9U4"/>
<dbReference type="GO" id="GO:0005524">
    <property type="term" value="F:ATP binding"/>
    <property type="evidence" value="ECO:0007669"/>
    <property type="project" value="UniProtKB-UniRule"/>
</dbReference>
<dbReference type="RefSeq" id="WP_005943031.1">
    <property type="nucleotide sequence ID" value="NZ_KB890328.1"/>
</dbReference>
<dbReference type="PANTHER" id="PTHR12592">
    <property type="entry name" value="ATP-DEPENDENT (S)-NAD(P)H-HYDRATE DEHYDRATASE FAMILY MEMBER"/>
    <property type="match status" value="1"/>
</dbReference>
<organism evidence="22 23">
    <name type="scientific">Phocaeicola massiliensis B84634 = Timone 84634 = DSM 17679 = JCM 13223</name>
    <dbReference type="NCBI Taxonomy" id="1121098"/>
    <lineage>
        <taxon>Bacteria</taxon>
        <taxon>Pseudomonadati</taxon>
        <taxon>Bacteroidota</taxon>
        <taxon>Bacteroidia</taxon>
        <taxon>Bacteroidales</taxon>
        <taxon>Bacteroidaceae</taxon>
        <taxon>Phocaeicola</taxon>
    </lineage>
</organism>
<comment type="similarity">
    <text evidence="17">Belongs to the NnrD/CARKD family.</text>
</comment>
<keyword evidence="13" id="KW-0511">Multifunctional enzyme</keyword>
<dbReference type="InterPro" id="IPR017953">
    <property type="entry name" value="Carbohydrate_kinase_pred_CS"/>
</dbReference>
<accession>U6R9U4</accession>
<evidence type="ECO:0000256" key="7">
    <source>
        <dbReference type="ARBA" id="ARBA00022840"/>
    </source>
</evidence>
<feature type="binding site" evidence="17">
    <location>
        <position position="377"/>
    </location>
    <ligand>
        <name>(6S)-NADPHX</name>
        <dbReference type="ChEBI" id="CHEBI:64076"/>
    </ligand>
</feature>
<dbReference type="InterPro" id="IPR000631">
    <property type="entry name" value="CARKD"/>
</dbReference>
<evidence type="ECO:0000256" key="8">
    <source>
        <dbReference type="ARBA" id="ARBA00022857"/>
    </source>
</evidence>
<dbReference type="eggNOG" id="COG0063">
    <property type="taxonomic scope" value="Bacteria"/>
</dbReference>
<keyword evidence="6 17" id="KW-0547">Nucleotide-binding</keyword>
<comment type="caution">
    <text evidence="22">The sequence shown here is derived from an EMBL/GenBank/DDBJ whole genome shotgun (WGS) entry which is preliminary data.</text>
</comment>
<keyword evidence="7 17" id="KW-0067">ATP-binding</keyword>
<dbReference type="CDD" id="cd01171">
    <property type="entry name" value="YXKO-related"/>
    <property type="match status" value="1"/>
</dbReference>
<evidence type="ECO:0000256" key="13">
    <source>
        <dbReference type="ARBA" id="ARBA00023268"/>
    </source>
</evidence>
<evidence type="ECO:0000256" key="14">
    <source>
        <dbReference type="ARBA" id="ARBA00025153"/>
    </source>
</evidence>
<dbReference type="PROSITE" id="PS01049">
    <property type="entry name" value="YJEF_C_1"/>
    <property type="match status" value="1"/>
</dbReference>
<protein>
    <recommendedName>
        <fullName evidence="19">Bifunctional NAD(P)H-hydrate repair enzyme</fullName>
    </recommendedName>
    <alternativeName>
        <fullName evidence="19">Nicotinamide nucleotide repair protein</fullName>
    </alternativeName>
    <domain>
        <recommendedName>
            <fullName evidence="19">ADP-dependent (S)-NAD(P)H-hydrate dehydratase</fullName>
            <ecNumber evidence="19">4.2.1.136</ecNumber>
        </recommendedName>
        <alternativeName>
            <fullName evidence="19">ADP-dependent NAD(P)HX dehydratase</fullName>
        </alternativeName>
    </domain>
    <domain>
        <recommendedName>
            <fullName evidence="19">NAD(P)H-hydrate epimerase</fullName>
            <ecNumber evidence="19">5.1.99.6</ecNumber>
        </recommendedName>
    </domain>
</protein>
<comment type="catalytic activity">
    <reaction evidence="15 17 19">
        <text>(6S)-NADHX + ADP = AMP + phosphate + NADH + H(+)</text>
        <dbReference type="Rhea" id="RHEA:32223"/>
        <dbReference type="ChEBI" id="CHEBI:15378"/>
        <dbReference type="ChEBI" id="CHEBI:43474"/>
        <dbReference type="ChEBI" id="CHEBI:57945"/>
        <dbReference type="ChEBI" id="CHEBI:64074"/>
        <dbReference type="ChEBI" id="CHEBI:456215"/>
        <dbReference type="ChEBI" id="CHEBI:456216"/>
        <dbReference type="EC" id="4.2.1.136"/>
    </reaction>
</comment>
<evidence type="ECO:0000256" key="9">
    <source>
        <dbReference type="ARBA" id="ARBA00022958"/>
    </source>
</evidence>
<feature type="binding site" evidence="17">
    <location>
        <position position="326"/>
    </location>
    <ligand>
        <name>(6S)-NADPHX</name>
        <dbReference type="ChEBI" id="CHEBI:64076"/>
    </ligand>
</feature>
<evidence type="ECO:0000256" key="12">
    <source>
        <dbReference type="ARBA" id="ARBA00023239"/>
    </source>
</evidence>
<evidence type="ECO:0000259" key="20">
    <source>
        <dbReference type="PROSITE" id="PS51383"/>
    </source>
</evidence>
<dbReference type="InterPro" id="IPR029056">
    <property type="entry name" value="Ribokinase-like"/>
</dbReference>
<dbReference type="PROSITE" id="PS51383">
    <property type="entry name" value="YJEF_C_3"/>
    <property type="match status" value="1"/>
</dbReference>
<evidence type="ECO:0000256" key="15">
    <source>
        <dbReference type="ARBA" id="ARBA00048238"/>
    </source>
</evidence>
<evidence type="ECO:0000256" key="11">
    <source>
        <dbReference type="ARBA" id="ARBA00023235"/>
    </source>
</evidence>
<dbReference type="Proteomes" id="UP000017831">
    <property type="component" value="Unassembled WGS sequence"/>
</dbReference>
<feature type="binding site" evidence="18">
    <location>
        <begin position="57"/>
        <end position="61"/>
    </location>
    <ligand>
        <name>(6S)-NADPHX</name>
        <dbReference type="ChEBI" id="CHEBI:64076"/>
    </ligand>
</feature>
<dbReference type="HOGENOM" id="CLU_024853_4_1_10"/>
<comment type="cofactor">
    <cofactor evidence="17">
        <name>Mg(2+)</name>
        <dbReference type="ChEBI" id="CHEBI:18420"/>
    </cofactor>
</comment>
<evidence type="ECO:0000259" key="21">
    <source>
        <dbReference type="PROSITE" id="PS51385"/>
    </source>
</evidence>
<comment type="subunit">
    <text evidence="17">Homotetramer.</text>
</comment>
<keyword evidence="8 17" id="KW-0521">NADP</keyword>
<dbReference type="InterPro" id="IPR004443">
    <property type="entry name" value="YjeF_N_dom"/>
</dbReference>
<evidence type="ECO:0000313" key="22">
    <source>
        <dbReference type="EMBL" id="EOA53285.1"/>
    </source>
</evidence>
<comment type="similarity">
    <text evidence="3 19">In the N-terminal section; belongs to the NnrE/AIBP family.</text>
</comment>
<feature type="binding site" evidence="18">
    <location>
        <begin position="130"/>
        <end position="136"/>
    </location>
    <ligand>
        <name>(6S)-NADPHX</name>
        <dbReference type="ChEBI" id="CHEBI:64076"/>
    </ligand>
</feature>
<dbReference type="Gene3D" id="3.40.1190.20">
    <property type="match status" value="1"/>
</dbReference>
<dbReference type="PROSITE" id="PS51385">
    <property type="entry name" value="YJEF_N"/>
    <property type="match status" value="1"/>
</dbReference>
<dbReference type="HAMAP" id="MF_01965">
    <property type="entry name" value="NADHX_dehydratase"/>
    <property type="match status" value="1"/>
</dbReference>
<dbReference type="NCBIfam" id="TIGR00196">
    <property type="entry name" value="yjeF_cterm"/>
    <property type="match status" value="1"/>
</dbReference>
<comment type="function">
    <text evidence="17">Catalyzes the dehydration of the S-form of NAD(P)HX at the expense of ADP, which is converted to AMP. Together with NAD(P)HX epimerase, which catalyzes the epimerization of the S- and R-forms, the enzyme allows the repair of both epimers of NAD(P)HX, a damaged form of NAD(P)H that is a result of enzymatic or heat-dependent hydration.</text>
</comment>